<dbReference type="AlphaFoldDB" id="A0A0F9HED9"/>
<evidence type="ECO:0000313" key="1">
    <source>
        <dbReference type="EMBL" id="KKM01502.1"/>
    </source>
</evidence>
<proteinExistence type="predicted"/>
<reference evidence="1" key="1">
    <citation type="journal article" date="2015" name="Nature">
        <title>Complex archaea that bridge the gap between prokaryotes and eukaryotes.</title>
        <authorList>
            <person name="Spang A."/>
            <person name="Saw J.H."/>
            <person name="Jorgensen S.L."/>
            <person name="Zaremba-Niedzwiedzka K."/>
            <person name="Martijn J."/>
            <person name="Lind A.E."/>
            <person name="van Eijk R."/>
            <person name="Schleper C."/>
            <person name="Guy L."/>
            <person name="Ettema T.J."/>
        </authorList>
    </citation>
    <scope>NUCLEOTIDE SEQUENCE</scope>
</reference>
<comment type="caution">
    <text evidence="1">The sequence shown here is derived from an EMBL/GenBank/DDBJ whole genome shotgun (WGS) entry which is preliminary data.</text>
</comment>
<gene>
    <name evidence="1" type="ORF">LCGC14_1793780</name>
</gene>
<name>A0A0F9HED9_9ZZZZ</name>
<protein>
    <submittedName>
        <fullName evidence="1">Uncharacterized protein</fullName>
    </submittedName>
</protein>
<sequence length="52" mass="6159">MAEKVIWLKNTKIEMNIREKYLIISEYSELNPTILINIKHFRLVELEEGAPS</sequence>
<organism evidence="1">
    <name type="scientific">marine sediment metagenome</name>
    <dbReference type="NCBI Taxonomy" id="412755"/>
    <lineage>
        <taxon>unclassified sequences</taxon>
        <taxon>metagenomes</taxon>
        <taxon>ecological metagenomes</taxon>
    </lineage>
</organism>
<dbReference type="EMBL" id="LAZR01017178">
    <property type="protein sequence ID" value="KKM01502.1"/>
    <property type="molecule type" value="Genomic_DNA"/>
</dbReference>
<accession>A0A0F9HED9</accession>